<dbReference type="EMBL" id="JAPQKR010000014">
    <property type="protein sequence ID" value="KAJ5198171.1"/>
    <property type="molecule type" value="Genomic_DNA"/>
</dbReference>
<organism evidence="2 3">
    <name type="scientific">Penicillium cinerascens</name>
    <dbReference type="NCBI Taxonomy" id="70096"/>
    <lineage>
        <taxon>Eukaryota</taxon>
        <taxon>Fungi</taxon>
        <taxon>Dikarya</taxon>
        <taxon>Ascomycota</taxon>
        <taxon>Pezizomycotina</taxon>
        <taxon>Eurotiomycetes</taxon>
        <taxon>Eurotiomycetidae</taxon>
        <taxon>Eurotiales</taxon>
        <taxon>Aspergillaceae</taxon>
        <taxon>Penicillium</taxon>
    </lineage>
</organism>
<dbReference type="InterPro" id="IPR042188">
    <property type="entry name" value="MmgE/PrpD_sf_2"/>
</dbReference>
<dbReference type="InterPro" id="IPR036148">
    <property type="entry name" value="MmgE/PrpD_sf"/>
</dbReference>
<comment type="caution">
    <text evidence="2">The sequence shown here is derived from an EMBL/GenBank/DDBJ whole genome shotgun (WGS) entry which is preliminary data.</text>
</comment>
<dbReference type="PANTHER" id="PTHR16943">
    <property type="entry name" value="2-METHYLCITRATE DEHYDRATASE-RELATED"/>
    <property type="match status" value="1"/>
</dbReference>
<keyword evidence="3" id="KW-1185">Reference proteome</keyword>
<dbReference type="GO" id="GO:0016829">
    <property type="term" value="F:lyase activity"/>
    <property type="evidence" value="ECO:0007669"/>
    <property type="project" value="InterPro"/>
</dbReference>
<evidence type="ECO:0000259" key="1">
    <source>
        <dbReference type="Pfam" id="PF19305"/>
    </source>
</evidence>
<dbReference type="InterPro" id="IPR045337">
    <property type="entry name" value="MmgE_PrpD_C"/>
</dbReference>
<dbReference type="Proteomes" id="UP001150904">
    <property type="component" value="Unassembled WGS sequence"/>
</dbReference>
<sequence length="122" mass="13602">MAKAMVPGQARPTALDDRLGFKWHSACRHTHPSVDALLTVMKRHNVGFDDIETSHRHSLTERKGLDSYQSKFSMGFARAVAAKNGRASVTDLTEDTFKDPALRALQKRVTMQHDPDIDAAFP</sequence>
<name>A0A9W9JLA4_9EURO</name>
<evidence type="ECO:0000313" key="3">
    <source>
        <dbReference type="Proteomes" id="UP001150904"/>
    </source>
</evidence>
<dbReference type="Pfam" id="PF19305">
    <property type="entry name" value="MmgE_PrpD_C"/>
    <property type="match status" value="1"/>
</dbReference>
<reference evidence="2" key="2">
    <citation type="journal article" date="2023" name="IMA Fungus">
        <title>Comparative genomic study of the Penicillium genus elucidates a diverse pangenome and 15 lateral gene transfer events.</title>
        <authorList>
            <person name="Petersen C."/>
            <person name="Sorensen T."/>
            <person name="Nielsen M.R."/>
            <person name="Sondergaard T.E."/>
            <person name="Sorensen J.L."/>
            <person name="Fitzpatrick D.A."/>
            <person name="Frisvad J.C."/>
            <person name="Nielsen K.L."/>
        </authorList>
    </citation>
    <scope>NUCLEOTIDE SEQUENCE</scope>
    <source>
        <strain evidence="2">IBT 15544</strain>
    </source>
</reference>
<dbReference type="Gene3D" id="3.30.1330.120">
    <property type="entry name" value="2-methylcitrate dehydratase PrpD"/>
    <property type="match status" value="1"/>
</dbReference>
<dbReference type="AlphaFoldDB" id="A0A9W9JLA4"/>
<reference evidence="2" key="1">
    <citation type="submission" date="2022-12" db="EMBL/GenBank/DDBJ databases">
        <authorList>
            <person name="Petersen C."/>
        </authorList>
    </citation>
    <scope>NUCLEOTIDE SEQUENCE</scope>
    <source>
        <strain evidence="2">IBT 15544</strain>
    </source>
</reference>
<protein>
    <recommendedName>
        <fullName evidence="1">MmgE/PrpD C-terminal domain-containing protein</fullName>
    </recommendedName>
</protein>
<dbReference type="GeneID" id="83181651"/>
<dbReference type="InterPro" id="IPR005656">
    <property type="entry name" value="MmgE_PrpD"/>
</dbReference>
<accession>A0A9W9JLA4</accession>
<gene>
    <name evidence="2" type="ORF">N7498_007288</name>
</gene>
<proteinExistence type="predicted"/>
<dbReference type="RefSeq" id="XP_058306599.1">
    <property type="nucleotide sequence ID" value="XM_058454350.1"/>
</dbReference>
<dbReference type="PANTHER" id="PTHR16943:SF8">
    <property type="entry name" value="2-METHYLCITRATE DEHYDRATASE"/>
    <property type="match status" value="1"/>
</dbReference>
<dbReference type="SUPFAM" id="SSF103378">
    <property type="entry name" value="2-methylcitrate dehydratase PrpD"/>
    <property type="match status" value="1"/>
</dbReference>
<evidence type="ECO:0000313" key="2">
    <source>
        <dbReference type="EMBL" id="KAJ5198171.1"/>
    </source>
</evidence>
<feature type="domain" description="MmgE/PrpD C-terminal" evidence="1">
    <location>
        <begin position="24"/>
        <end position="122"/>
    </location>
</feature>